<accession>A0A1M7FYC7</accession>
<protein>
    <submittedName>
        <fullName evidence="7">Uncharacterized membrane protein YkvA, DUF1232 family</fullName>
    </submittedName>
</protein>
<keyword evidence="8" id="KW-1185">Reference proteome</keyword>
<feature type="compositionally biased region" description="Basic and acidic residues" evidence="5">
    <location>
        <begin position="16"/>
        <end position="32"/>
    </location>
</feature>
<sequence>MRRNHSTTQGPSAAEDMSHETADDIQQHERDYSEEGFWKKISQYAKKAGEGTIIQALKLYYAAQDPDTPTWAKTTIYGALGYFISPIDALPDFTPVLGYTDDLGVMAAAIGIVAVHIKEEHAEQARQTLKRWFW</sequence>
<keyword evidence="2" id="KW-0812">Transmembrane</keyword>
<dbReference type="InterPro" id="IPR010652">
    <property type="entry name" value="DUF1232"/>
</dbReference>
<feature type="compositionally biased region" description="Polar residues" evidence="5">
    <location>
        <begin position="1"/>
        <end position="11"/>
    </location>
</feature>
<feature type="domain" description="DUF1232" evidence="6">
    <location>
        <begin position="72"/>
        <end position="107"/>
    </location>
</feature>
<dbReference type="RefSeq" id="WP_231897236.1">
    <property type="nucleotide sequence ID" value="NZ_LT670847.1"/>
</dbReference>
<proteinExistence type="predicted"/>
<reference evidence="7 8" key="1">
    <citation type="submission" date="2016-11" db="EMBL/GenBank/DDBJ databases">
        <authorList>
            <person name="Jaros S."/>
            <person name="Januszkiewicz K."/>
            <person name="Wedrychowicz H."/>
        </authorList>
    </citation>
    <scope>NUCLEOTIDE SEQUENCE [LARGE SCALE GENOMIC DNA]</scope>
    <source>
        <strain evidence="7 8">ACAM 12</strain>
    </source>
</reference>
<dbReference type="InParanoid" id="A0A1M7FYC7"/>
<keyword evidence="3" id="KW-1133">Transmembrane helix</keyword>
<dbReference type="PIRSF" id="PIRSF031804">
    <property type="entry name" value="UCP031804"/>
    <property type="match status" value="1"/>
</dbReference>
<comment type="subcellular location">
    <subcellularLocation>
        <location evidence="1">Endomembrane system</location>
        <topology evidence="1">Multi-pass membrane protein</topology>
    </subcellularLocation>
</comment>
<evidence type="ECO:0000256" key="2">
    <source>
        <dbReference type="ARBA" id="ARBA00022692"/>
    </source>
</evidence>
<evidence type="ECO:0000259" key="6">
    <source>
        <dbReference type="Pfam" id="PF06803"/>
    </source>
</evidence>
<evidence type="ECO:0000256" key="3">
    <source>
        <dbReference type="ARBA" id="ARBA00022989"/>
    </source>
</evidence>
<gene>
    <name evidence="7" type="ORF">SAMN05878437_1160</name>
</gene>
<organism evidence="7 8">
    <name type="scientific">Vreelandella subglaciescola</name>
    <dbReference type="NCBI Taxonomy" id="29571"/>
    <lineage>
        <taxon>Bacteria</taxon>
        <taxon>Pseudomonadati</taxon>
        <taxon>Pseudomonadota</taxon>
        <taxon>Gammaproteobacteria</taxon>
        <taxon>Oceanospirillales</taxon>
        <taxon>Halomonadaceae</taxon>
        <taxon>Vreelandella</taxon>
    </lineage>
</organism>
<feature type="region of interest" description="Disordered" evidence="5">
    <location>
        <begin position="1"/>
        <end position="32"/>
    </location>
</feature>
<dbReference type="GO" id="GO:0012505">
    <property type="term" value="C:endomembrane system"/>
    <property type="evidence" value="ECO:0007669"/>
    <property type="project" value="UniProtKB-SubCell"/>
</dbReference>
<dbReference type="InterPro" id="IPR016983">
    <property type="entry name" value="UCP031804"/>
</dbReference>
<keyword evidence="4" id="KW-0472">Membrane</keyword>
<dbReference type="Pfam" id="PF06803">
    <property type="entry name" value="DUF1232"/>
    <property type="match status" value="1"/>
</dbReference>
<dbReference type="AlphaFoldDB" id="A0A1M7FYC7"/>
<dbReference type="Proteomes" id="UP000190911">
    <property type="component" value="Chromosome I"/>
</dbReference>
<evidence type="ECO:0000313" key="8">
    <source>
        <dbReference type="Proteomes" id="UP000190911"/>
    </source>
</evidence>
<evidence type="ECO:0000313" key="7">
    <source>
        <dbReference type="EMBL" id="SHM08925.1"/>
    </source>
</evidence>
<evidence type="ECO:0000256" key="1">
    <source>
        <dbReference type="ARBA" id="ARBA00004127"/>
    </source>
</evidence>
<evidence type="ECO:0000256" key="4">
    <source>
        <dbReference type="ARBA" id="ARBA00023136"/>
    </source>
</evidence>
<evidence type="ECO:0000256" key="5">
    <source>
        <dbReference type="SAM" id="MobiDB-lite"/>
    </source>
</evidence>
<dbReference type="EMBL" id="LT670847">
    <property type="protein sequence ID" value="SHM08925.1"/>
    <property type="molecule type" value="Genomic_DNA"/>
</dbReference>
<name>A0A1M7FYC7_9GAMM</name>